<dbReference type="Proteomes" id="UP001567538">
    <property type="component" value="Unassembled WGS sequence"/>
</dbReference>
<dbReference type="AlphaFoldDB" id="A0ABD1G3B1"/>
<evidence type="ECO:0000313" key="1">
    <source>
        <dbReference type="EMBL" id="KAL1537638.1"/>
    </source>
</evidence>
<name>A0ABD1G3B1_SALDI</name>
<proteinExistence type="predicted"/>
<sequence length="142" mass="16317">MAEFERISQSTDGEISPSAVRRLQQGRRRLRREIIYSFCFQVRRLEIQIHSSRVMRGANLHLQKKTANEKLTIHAYSARRRRLSTPTNSGPWTVSSLLRSCDETVVGKVGGDFASRDSLTMHESSRWCFCLVSKEALIFSIK</sequence>
<protein>
    <submittedName>
        <fullName evidence="1">Uncharacterized protein</fullName>
    </submittedName>
</protein>
<comment type="caution">
    <text evidence="1">The sequence shown here is derived from an EMBL/GenBank/DDBJ whole genome shotgun (WGS) entry which is preliminary data.</text>
</comment>
<organism evidence="1 2">
    <name type="scientific">Salvia divinorum</name>
    <name type="common">Maria pastora</name>
    <name type="synonym">Diviner's sage</name>
    <dbReference type="NCBI Taxonomy" id="28513"/>
    <lineage>
        <taxon>Eukaryota</taxon>
        <taxon>Viridiplantae</taxon>
        <taxon>Streptophyta</taxon>
        <taxon>Embryophyta</taxon>
        <taxon>Tracheophyta</taxon>
        <taxon>Spermatophyta</taxon>
        <taxon>Magnoliopsida</taxon>
        <taxon>eudicotyledons</taxon>
        <taxon>Gunneridae</taxon>
        <taxon>Pentapetalae</taxon>
        <taxon>asterids</taxon>
        <taxon>lamiids</taxon>
        <taxon>Lamiales</taxon>
        <taxon>Lamiaceae</taxon>
        <taxon>Nepetoideae</taxon>
        <taxon>Mentheae</taxon>
        <taxon>Salviinae</taxon>
        <taxon>Salvia</taxon>
        <taxon>Salvia subgen. Calosphace</taxon>
    </lineage>
</organism>
<evidence type="ECO:0000313" key="2">
    <source>
        <dbReference type="Proteomes" id="UP001567538"/>
    </source>
</evidence>
<keyword evidence="2" id="KW-1185">Reference proteome</keyword>
<reference evidence="1 2" key="1">
    <citation type="submission" date="2024-06" db="EMBL/GenBank/DDBJ databases">
        <title>A chromosome level genome sequence of Diviner's sage (Salvia divinorum).</title>
        <authorList>
            <person name="Ford S.A."/>
            <person name="Ro D.-K."/>
            <person name="Ness R.W."/>
            <person name="Phillips M.A."/>
        </authorList>
    </citation>
    <scope>NUCLEOTIDE SEQUENCE [LARGE SCALE GENOMIC DNA]</scope>
    <source>
        <strain evidence="1">SAF-2024a</strain>
        <tissue evidence="1">Leaf</tissue>
    </source>
</reference>
<dbReference type="EMBL" id="JBEAFC010000011">
    <property type="protein sequence ID" value="KAL1537638.1"/>
    <property type="molecule type" value="Genomic_DNA"/>
</dbReference>
<gene>
    <name evidence="1" type="ORF">AAHA92_30127</name>
</gene>
<accession>A0ABD1G3B1</accession>